<name>A0AAD9FND1_PAPLA</name>
<evidence type="ECO:0000256" key="1">
    <source>
        <dbReference type="ARBA" id="ARBA00004572"/>
    </source>
</evidence>
<keyword evidence="2" id="KW-0812">Transmembrane</keyword>
<evidence type="ECO:0000256" key="12">
    <source>
        <dbReference type="SAM" id="MobiDB-lite"/>
    </source>
</evidence>
<feature type="coiled-coil region" evidence="11">
    <location>
        <begin position="225"/>
        <end position="252"/>
    </location>
</feature>
<dbReference type="PANTHER" id="PTHR46208:SF1">
    <property type="entry name" value="MITOCHONDRIAL IMPORT RECEPTOR SUBUNIT TOM70"/>
    <property type="match status" value="1"/>
</dbReference>
<reference evidence="13" key="1">
    <citation type="submission" date="2023-02" db="EMBL/GenBank/DDBJ databases">
        <title>Identification and recombinant expression of a fungal hydrolase from Papiliotrema laurentii that hydrolyzes apple cutin and clears colloidal polyester polyurethane.</title>
        <authorList>
            <consortium name="DOE Joint Genome Institute"/>
            <person name="Roman V.A."/>
            <person name="Bojanowski C."/>
            <person name="Crable B.R."/>
            <person name="Wagner D.N."/>
            <person name="Hung C.S."/>
            <person name="Nadeau L.J."/>
            <person name="Schratz L."/>
            <person name="Haridas S."/>
            <person name="Pangilinan J."/>
            <person name="Lipzen A."/>
            <person name="Na H."/>
            <person name="Yan M."/>
            <person name="Ng V."/>
            <person name="Grigoriev I.V."/>
            <person name="Spatafora J.W."/>
            <person name="Barlow D."/>
            <person name="Biffinger J."/>
            <person name="Kelley-Loughnane N."/>
            <person name="Varaljay V.A."/>
            <person name="Crookes-Goodson W.J."/>
        </authorList>
    </citation>
    <scope>NUCLEOTIDE SEQUENCE</scope>
    <source>
        <strain evidence="13">5307AH</strain>
    </source>
</reference>
<feature type="repeat" description="TPR" evidence="10">
    <location>
        <begin position="155"/>
        <end position="188"/>
    </location>
</feature>
<feature type="compositionally biased region" description="Basic and acidic residues" evidence="12">
    <location>
        <begin position="118"/>
        <end position="133"/>
    </location>
</feature>
<dbReference type="GO" id="GO:0030943">
    <property type="term" value="F:mitochondrion targeting sequence binding"/>
    <property type="evidence" value="ECO:0007669"/>
    <property type="project" value="TreeGrafter"/>
</dbReference>
<gene>
    <name evidence="13" type="ORF">DB88DRAFT_493951</name>
</gene>
<evidence type="ECO:0000256" key="6">
    <source>
        <dbReference type="ARBA" id="ARBA00022989"/>
    </source>
</evidence>
<dbReference type="AlphaFoldDB" id="A0AAD9FND1"/>
<dbReference type="InterPro" id="IPR011990">
    <property type="entry name" value="TPR-like_helical_dom_sf"/>
</dbReference>
<dbReference type="GO" id="GO:0030150">
    <property type="term" value="P:protein import into mitochondrial matrix"/>
    <property type="evidence" value="ECO:0007669"/>
    <property type="project" value="TreeGrafter"/>
</dbReference>
<feature type="compositionally biased region" description="Low complexity" evidence="12">
    <location>
        <begin position="107"/>
        <end position="117"/>
    </location>
</feature>
<keyword evidence="4" id="KW-1000">Mitochondrion outer membrane</keyword>
<comment type="caution">
    <text evidence="13">The sequence shown here is derived from an EMBL/GenBank/DDBJ whole genome shotgun (WGS) entry which is preliminary data.</text>
</comment>
<dbReference type="Pfam" id="PF00515">
    <property type="entry name" value="TPR_1"/>
    <property type="match status" value="1"/>
</dbReference>
<evidence type="ECO:0000256" key="3">
    <source>
        <dbReference type="ARBA" id="ARBA00022737"/>
    </source>
</evidence>
<evidence type="ECO:0000256" key="9">
    <source>
        <dbReference type="ARBA" id="ARBA00038030"/>
    </source>
</evidence>
<keyword evidence="11" id="KW-0175">Coiled coil</keyword>
<feature type="repeat" description="TPR" evidence="10">
    <location>
        <begin position="423"/>
        <end position="456"/>
    </location>
</feature>
<feature type="region of interest" description="Disordered" evidence="12">
    <location>
        <begin position="64"/>
        <end position="133"/>
    </location>
</feature>
<evidence type="ECO:0000256" key="8">
    <source>
        <dbReference type="ARBA" id="ARBA00023136"/>
    </source>
</evidence>
<dbReference type="SMART" id="SM00028">
    <property type="entry name" value="TPR"/>
    <property type="match status" value="9"/>
</dbReference>
<dbReference type="PROSITE" id="PS50005">
    <property type="entry name" value="TPR"/>
    <property type="match status" value="4"/>
</dbReference>
<sequence>MSRQFPAAPPAPSTPLVPVGNPAPSQTLLDRTGRWIEQNRNLLILGATVAVSAGAGYYLYNRSSSGGSGPSSGSDGASTSSAKKNKKKNKKKSKFIPGDGASGPLLEEIQPAPAAQKPEAKKEASEEPQEKDILETIPEGAALAAMSEAERNQLGAKLKDRGNSYYQAKQFQKAVECYTKAIEVSVKRDAVFFSNRAACYTNYSPPEYEKVVEDCDEALKLDRTYAKALKRRAAALERLERYEEALRDYTATTIIESFKDEKANEAMDRCLKNLVVKKHEELVKAREPSLPSYGFISQYLSAFRPHVKPTLPESPSQGDQTLNLAFDALAAGDYTHAFSFTNEAIEQGLSTNELKAEALNLRGTFKFLSSDPKGALEDLEKSIDASATSQAWVKLAAVHMELGDKAKAFGDFESAIQINANDPDIYYHRGQIYFLAEEFPNAQTDYEKSSELDDTFIFSHIQHAMCQYKLGNVGASTASFRKILRQFPDRSEAYNYYGEILLDTQKFPEAIERFDRALEIDKDKNPPNVLPMVNKAYAMVHWQQDFDAAEKLCKEAFERDPGCDTAAATLAQVSLTKSKIDDAIYWFEKHLKIARSDVEIVNTIQYLEASKAQKEFMATYPEYAARLSQIAQNVQ</sequence>
<keyword evidence="6" id="KW-1133">Transmembrane helix</keyword>
<evidence type="ECO:0000313" key="14">
    <source>
        <dbReference type="Proteomes" id="UP001182556"/>
    </source>
</evidence>
<evidence type="ECO:0000256" key="4">
    <source>
        <dbReference type="ARBA" id="ARBA00022787"/>
    </source>
</evidence>
<keyword evidence="3" id="KW-0677">Repeat</keyword>
<dbReference type="GO" id="GO:0045039">
    <property type="term" value="P:protein insertion into mitochondrial inner membrane"/>
    <property type="evidence" value="ECO:0007669"/>
    <property type="project" value="TreeGrafter"/>
</dbReference>
<organism evidence="13 14">
    <name type="scientific">Papiliotrema laurentii</name>
    <name type="common">Cryptococcus laurentii</name>
    <dbReference type="NCBI Taxonomy" id="5418"/>
    <lineage>
        <taxon>Eukaryota</taxon>
        <taxon>Fungi</taxon>
        <taxon>Dikarya</taxon>
        <taxon>Basidiomycota</taxon>
        <taxon>Agaricomycotina</taxon>
        <taxon>Tremellomycetes</taxon>
        <taxon>Tremellales</taxon>
        <taxon>Rhynchogastremaceae</taxon>
        <taxon>Papiliotrema</taxon>
    </lineage>
</organism>
<dbReference type="GO" id="GO:0005741">
    <property type="term" value="C:mitochondrial outer membrane"/>
    <property type="evidence" value="ECO:0007669"/>
    <property type="project" value="UniProtKB-SubCell"/>
</dbReference>
<feature type="compositionally biased region" description="Low complexity" evidence="12">
    <location>
        <begin position="71"/>
        <end position="82"/>
    </location>
</feature>
<keyword evidence="5 10" id="KW-0802">TPR repeat</keyword>
<keyword evidence="7" id="KW-0496">Mitochondrion</keyword>
<comment type="subcellular location">
    <subcellularLocation>
        <location evidence="1">Mitochondrion outer membrane</location>
        <topology evidence="1">Single-pass membrane protein</topology>
    </subcellularLocation>
</comment>
<dbReference type="PROSITE" id="PS50293">
    <property type="entry name" value="TPR_REGION"/>
    <property type="match status" value="1"/>
</dbReference>
<dbReference type="Proteomes" id="UP001182556">
    <property type="component" value="Unassembled WGS sequence"/>
</dbReference>
<feature type="region of interest" description="Disordered" evidence="12">
    <location>
        <begin position="1"/>
        <end position="25"/>
    </location>
</feature>
<evidence type="ECO:0000256" key="5">
    <source>
        <dbReference type="ARBA" id="ARBA00022803"/>
    </source>
</evidence>
<keyword evidence="8" id="KW-0472">Membrane</keyword>
<protein>
    <submittedName>
        <fullName evidence="13">Mitochondrial import receptor subunit tom40</fullName>
    </submittedName>
</protein>
<dbReference type="Pfam" id="PF13432">
    <property type="entry name" value="TPR_16"/>
    <property type="match status" value="2"/>
</dbReference>
<dbReference type="SUPFAM" id="SSF48452">
    <property type="entry name" value="TPR-like"/>
    <property type="match status" value="1"/>
</dbReference>
<dbReference type="Pfam" id="PF13181">
    <property type="entry name" value="TPR_8"/>
    <property type="match status" value="1"/>
</dbReference>
<dbReference type="InterPro" id="IPR019734">
    <property type="entry name" value="TPR_rpt"/>
</dbReference>
<accession>A0AAD9FND1</accession>
<proteinExistence type="inferred from homology"/>
<feature type="repeat" description="TPR" evidence="10">
    <location>
        <begin position="389"/>
        <end position="422"/>
    </location>
</feature>
<evidence type="ECO:0000256" key="10">
    <source>
        <dbReference type="PROSITE-ProRule" id="PRU00339"/>
    </source>
</evidence>
<evidence type="ECO:0000256" key="11">
    <source>
        <dbReference type="SAM" id="Coils"/>
    </source>
</evidence>
<evidence type="ECO:0000256" key="2">
    <source>
        <dbReference type="ARBA" id="ARBA00022692"/>
    </source>
</evidence>
<dbReference type="EMBL" id="JAODAN010000007">
    <property type="protein sequence ID" value="KAK1923144.1"/>
    <property type="molecule type" value="Genomic_DNA"/>
</dbReference>
<feature type="repeat" description="TPR" evidence="10">
    <location>
        <begin position="491"/>
        <end position="524"/>
    </location>
</feature>
<evidence type="ECO:0000313" key="13">
    <source>
        <dbReference type="EMBL" id="KAK1923144.1"/>
    </source>
</evidence>
<feature type="compositionally biased region" description="Basic residues" evidence="12">
    <location>
        <begin position="83"/>
        <end position="94"/>
    </location>
</feature>
<keyword evidence="13" id="KW-0675">Receptor</keyword>
<dbReference type="PANTHER" id="PTHR46208">
    <property type="entry name" value="MITOCHONDRIAL IMPORT RECEPTOR SUBUNIT TOM70"/>
    <property type="match status" value="1"/>
</dbReference>
<dbReference type="Gene3D" id="1.25.40.10">
    <property type="entry name" value="Tetratricopeptide repeat domain"/>
    <property type="match status" value="2"/>
</dbReference>
<dbReference type="GO" id="GO:0008320">
    <property type="term" value="F:protein transmembrane transporter activity"/>
    <property type="evidence" value="ECO:0007669"/>
    <property type="project" value="TreeGrafter"/>
</dbReference>
<comment type="similarity">
    <text evidence="9">Belongs to the Tom70 family.</text>
</comment>
<evidence type="ECO:0000256" key="7">
    <source>
        <dbReference type="ARBA" id="ARBA00023128"/>
    </source>
</evidence>
<keyword evidence="14" id="KW-1185">Reference proteome</keyword>